<organism evidence="2 3">
    <name type="scientific">Variovorax guangxiensis</name>
    <dbReference type="NCBI Taxonomy" id="1775474"/>
    <lineage>
        <taxon>Bacteria</taxon>
        <taxon>Pseudomonadati</taxon>
        <taxon>Pseudomonadota</taxon>
        <taxon>Betaproteobacteria</taxon>
        <taxon>Burkholderiales</taxon>
        <taxon>Comamonadaceae</taxon>
        <taxon>Variovorax</taxon>
    </lineage>
</organism>
<evidence type="ECO:0000256" key="1">
    <source>
        <dbReference type="SAM" id="Phobius"/>
    </source>
</evidence>
<dbReference type="Proteomes" id="UP000319212">
    <property type="component" value="Unassembled WGS sequence"/>
</dbReference>
<feature type="transmembrane region" description="Helical" evidence="1">
    <location>
        <begin position="38"/>
        <end position="55"/>
    </location>
</feature>
<accession>A0A502DVF8</accession>
<evidence type="ECO:0000313" key="3">
    <source>
        <dbReference type="Proteomes" id="UP000319212"/>
    </source>
</evidence>
<feature type="transmembrane region" description="Helical" evidence="1">
    <location>
        <begin position="67"/>
        <end position="86"/>
    </location>
</feature>
<protein>
    <submittedName>
        <fullName evidence="2">Uncharacterized protein</fullName>
    </submittedName>
</protein>
<keyword evidence="1" id="KW-1133">Transmembrane helix</keyword>
<keyword evidence="1" id="KW-0472">Membrane</keyword>
<keyword evidence="1" id="KW-0812">Transmembrane</keyword>
<dbReference type="AlphaFoldDB" id="A0A502DVF8"/>
<sequence>MTSFVHVEQPAAHPGVTRAEAAFDHLRTAAHGVDGSRGLAALLLAAIVSALLVVADKLVSNLNEGGLLAAWLVMWAVAFVALAFFAGTARTLAARATAGWRGYARRREVAQADARFLAYAQYDARVMNDIQAAVTRHEAVTGTTAKVPAQLSRAIVAQRSADVKIPTLYEAMRRVNLGKYY</sequence>
<dbReference type="OrthoDB" id="8907851at2"/>
<evidence type="ECO:0000313" key="2">
    <source>
        <dbReference type="EMBL" id="TPG29307.1"/>
    </source>
</evidence>
<name>A0A502DVF8_9BURK</name>
<reference evidence="2 3" key="1">
    <citation type="journal article" date="2019" name="Environ. Microbiol.">
        <title>Species interactions and distinct microbial communities in high Arctic permafrost affected cryosols are associated with the CH4 and CO2 gas fluxes.</title>
        <authorList>
            <person name="Altshuler I."/>
            <person name="Hamel J."/>
            <person name="Turney S."/>
            <person name="Magnuson E."/>
            <person name="Levesque R."/>
            <person name="Greer C."/>
            <person name="Whyte L.G."/>
        </authorList>
    </citation>
    <scope>NUCLEOTIDE SEQUENCE [LARGE SCALE GENOMIC DNA]</scope>
    <source>
        <strain evidence="2 3">S06.C</strain>
    </source>
</reference>
<dbReference type="EMBL" id="RCZI01000002">
    <property type="protein sequence ID" value="TPG29307.1"/>
    <property type="molecule type" value="Genomic_DNA"/>
</dbReference>
<comment type="caution">
    <text evidence="2">The sequence shown here is derived from an EMBL/GenBank/DDBJ whole genome shotgun (WGS) entry which is preliminary data.</text>
</comment>
<gene>
    <name evidence="2" type="ORF">EAH82_11270</name>
</gene>
<proteinExistence type="predicted"/>
<dbReference type="RefSeq" id="WP_140841693.1">
    <property type="nucleotide sequence ID" value="NZ_RCZI01000002.1"/>
</dbReference>